<evidence type="ECO:0000256" key="1">
    <source>
        <dbReference type="ARBA" id="ARBA00023002"/>
    </source>
</evidence>
<sequence>MTVLGIIGSGAIGTAIARLAVAAGIDVVLSNSRGPETLDELIAELGDGASAGTPAEAAAAGDIVVVSVPLTAVDDLPVDALAGKTVLDTTNYYPFRDGRISVLDDEEVTEGEYVQARLGTARVVKAFSSILAHHIPQLARPAGASDRTALPIAGDDPAAKEQAAALIEQIGFDVVDAGPLSEAWRFEPESTAYTRLYLADPDTPGERMLEALAGPVPAAELSAALAAVHRVRVADREF</sequence>
<proteinExistence type="predicted"/>
<dbReference type="InterPro" id="IPR036291">
    <property type="entry name" value="NAD(P)-bd_dom_sf"/>
</dbReference>
<dbReference type="PANTHER" id="PTHR14239">
    <property type="entry name" value="DUDULIN-RELATED"/>
    <property type="match status" value="1"/>
</dbReference>
<comment type="caution">
    <text evidence="3">The sequence shown here is derived from an EMBL/GenBank/DDBJ whole genome shotgun (WGS) entry which is preliminary data.</text>
</comment>
<dbReference type="EMBL" id="BAABGL010000004">
    <property type="protein sequence ID" value="GAA4386697.1"/>
    <property type="molecule type" value="Genomic_DNA"/>
</dbReference>
<dbReference type="RefSeq" id="WP_345030365.1">
    <property type="nucleotide sequence ID" value="NZ_BAABGL010000004.1"/>
</dbReference>
<name>A0ABP8J870_9MICO</name>
<dbReference type="InterPro" id="IPR028939">
    <property type="entry name" value="P5C_Rdtase_cat_N"/>
</dbReference>
<dbReference type="SUPFAM" id="SSF51735">
    <property type="entry name" value="NAD(P)-binding Rossmann-fold domains"/>
    <property type="match status" value="1"/>
</dbReference>
<dbReference type="Pfam" id="PF03807">
    <property type="entry name" value="F420_oxidored"/>
    <property type="match status" value="1"/>
</dbReference>
<dbReference type="Proteomes" id="UP001500642">
    <property type="component" value="Unassembled WGS sequence"/>
</dbReference>
<dbReference type="Gene3D" id="3.40.50.720">
    <property type="entry name" value="NAD(P)-binding Rossmann-like Domain"/>
    <property type="match status" value="1"/>
</dbReference>
<organism evidence="3 4">
    <name type="scientific">Brevibacterium pityocampae</name>
    <dbReference type="NCBI Taxonomy" id="506594"/>
    <lineage>
        <taxon>Bacteria</taxon>
        <taxon>Bacillati</taxon>
        <taxon>Actinomycetota</taxon>
        <taxon>Actinomycetes</taxon>
        <taxon>Micrococcales</taxon>
        <taxon>Brevibacteriaceae</taxon>
        <taxon>Brevibacterium</taxon>
    </lineage>
</organism>
<reference evidence="4" key="1">
    <citation type="journal article" date="2019" name="Int. J. Syst. Evol. Microbiol.">
        <title>The Global Catalogue of Microorganisms (GCM) 10K type strain sequencing project: providing services to taxonomists for standard genome sequencing and annotation.</title>
        <authorList>
            <consortium name="The Broad Institute Genomics Platform"/>
            <consortium name="The Broad Institute Genome Sequencing Center for Infectious Disease"/>
            <person name="Wu L."/>
            <person name="Ma J."/>
        </authorList>
    </citation>
    <scope>NUCLEOTIDE SEQUENCE [LARGE SCALE GENOMIC DNA]</scope>
    <source>
        <strain evidence="4">JCM 17808</strain>
    </source>
</reference>
<dbReference type="PANTHER" id="PTHR14239:SF10">
    <property type="entry name" value="REDUCTASE"/>
    <property type="match status" value="1"/>
</dbReference>
<feature type="domain" description="Pyrroline-5-carboxylate reductase catalytic N-terminal" evidence="2">
    <location>
        <begin position="4"/>
        <end position="92"/>
    </location>
</feature>
<dbReference type="InterPro" id="IPR051267">
    <property type="entry name" value="STEAP_metalloreductase"/>
</dbReference>
<keyword evidence="1" id="KW-0560">Oxidoreductase</keyword>
<keyword evidence="4" id="KW-1185">Reference proteome</keyword>
<gene>
    <name evidence="3" type="ORF">GCM10023167_09880</name>
</gene>
<evidence type="ECO:0000313" key="3">
    <source>
        <dbReference type="EMBL" id="GAA4386697.1"/>
    </source>
</evidence>
<accession>A0ABP8J870</accession>
<protein>
    <submittedName>
        <fullName evidence="3">NAD(P)-binding domain-containing protein</fullName>
    </submittedName>
</protein>
<evidence type="ECO:0000259" key="2">
    <source>
        <dbReference type="Pfam" id="PF03807"/>
    </source>
</evidence>
<evidence type="ECO:0000313" key="4">
    <source>
        <dbReference type="Proteomes" id="UP001500642"/>
    </source>
</evidence>